<dbReference type="InterPro" id="IPR027417">
    <property type="entry name" value="P-loop_NTPase"/>
</dbReference>
<reference evidence="1" key="1">
    <citation type="journal article" date="2014" name="Front. Microbiol.">
        <title>High frequency of phylogenetically diverse reductive dehalogenase-homologous genes in deep subseafloor sedimentary metagenomes.</title>
        <authorList>
            <person name="Kawai M."/>
            <person name="Futagami T."/>
            <person name="Toyoda A."/>
            <person name="Takaki Y."/>
            <person name="Nishi S."/>
            <person name="Hori S."/>
            <person name="Arai W."/>
            <person name="Tsubouchi T."/>
            <person name="Morono Y."/>
            <person name="Uchiyama I."/>
            <person name="Ito T."/>
            <person name="Fujiyama A."/>
            <person name="Inagaki F."/>
            <person name="Takami H."/>
        </authorList>
    </citation>
    <scope>NUCLEOTIDE SEQUENCE</scope>
    <source>
        <strain evidence="1">Expedition CK06-06</strain>
    </source>
</reference>
<gene>
    <name evidence="1" type="ORF">S06H3_66228</name>
</gene>
<dbReference type="AlphaFoldDB" id="X1RPR2"/>
<evidence type="ECO:0000313" key="1">
    <source>
        <dbReference type="EMBL" id="GAI65170.1"/>
    </source>
</evidence>
<evidence type="ECO:0008006" key="2">
    <source>
        <dbReference type="Google" id="ProtNLM"/>
    </source>
</evidence>
<dbReference type="EMBL" id="BARV01045003">
    <property type="protein sequence ID" value="GAI65170.1"/>
    <property type="molecule type" value="Genomic_DNA"/>
</dbReference>
<organism evidence="1">
    <name type="scientific">marine sediment metagenome</name>
    <dbReference type="NCBI Taxonomy" id="412755"/>
    <lineage>
        <taxon>unclassified sequences</taxon>
        <taxon>metagenomes</taxon>
        <taxon>ecological metagenomes</taxon>
    </lineage>
</organism>
<name>X1RPR2_9ZZZZ</name>
<sequence>MQEIVAEQESSAQSIVKPIRKPPILVVLCGPSHAGKTTFAQRLSKVSKNFTIISPDEIV</sequence>
<protein>
    <recommendedName>
        <fullName evidence="2">UDP-N-acetylglucosamine kinase</fullName>
    </recommendedName>
</protein>
<dbReference type="SUPFAM" id="SSF52540">
    <property type="entry name" value="P-loop containing nucleoside triphosphate hydrolases"/>
    <property type="match status" value="1"/>
</dbReference>
<accession>X1RPR2</accession>
<comment type="caution">
    <text evidence="1">The sequence shown here is derived from an EMBL/GenBank/DDBJ whole genome shotgun (WGS) entry which is preliminary data.</text>
</comment>
<proteinExistence type="predicted"/>
<dbReference type="Gene3D" id="3.40.50.300">
    <property type="entry name" value="P-loop containing nucleotide triphosphate hydrolases"/>
    <property type="match status" value="1"/>
</dbReference>